<feature type="region of interest" description="Disordered" evidence="1">
    <location>
        <begin position="1"/>
        <end position="20"/>
    </location>
</feature>
<organism evidence="2">
    <name type="scientific">Bacillus phage Adastra</name>
    <dbReference type="NCBI Taxonomy" id="3143958"/>
    <lineage>
        <taxon>Viruses</taxon>
        <taxon>Duplodnaviria</taxon>
        <taxon>Heunggongvirae</taxon>
        <taxon>Uroviricota</taxon>
        <taxon>Caudoviricetes</taxon>
        <taxon>Herelleviridae</taxon>
        <taxon>Spounavirinae</taxon>
        <taxon>Okubovirus</taxon>
    </lineage>
</organism>
<gene>
    <name evidence="2" type="ORF">Adastra118</name>
</gene>
<feature type="compositionally biased region" description="Basic and acidic residues" evidence="1">
    <location>
        <begin position="1"/>
        <end position="13"/>
    </location>
</feature>
<protein>
    <submittedName>
        <fullName evidence="2">Uncharacterized protein</fullName>
    </submittedName>
</protein>
<proteinExistence type="predicted"/>
<dbReference type="EMBL" id="PP819608">
    <property type="protein sequence ID" value="XCD09663.1"/>
    <property type="molecule type" value="Genomic_DNA"/>
</dbReference>
<name>A0AAU8BCG1_9CAUD</name>
<evidence type="ECO:0000313" key="2">
    <source>
        <dbReference type="EMBL" id="XCD09663.1"/>
    </source>
</evidence>
<reference evidence="2" key="1">
    <citation type="submission" date="2024-05" db="EMBL/GenBank/DDBJ databases">
        <authorList>
            <person name="Herbig A.F."/>
            <person name="Pendergrass E.L."/>
        </authorList>
    </citation>
    <scope>NUCLEOTIDE SEQUENCE</scope>
</reference>
<sequence length="109" mass="12450">MAKDKKNLTEEERKKRKEQQYMNKVVTRGEVVTLVNGAMKSLVEGQNNLWEQQRLLYIQIQCVIELLKGKGVISDEQLEEMAKKVIKDTAGVAEELLEGVEEGTKDKTE</sequence>
<accession>A0AAU8BCG1</accession>
<evidence type="ECO:0000256" key="1">
    <source>
        <dbReference type="SAM" id="MobiDB-lite"/>
    </source>
</evidence>